<sequence length="96" mass="10875">MGKKLPPDQLKLYERIDEILFYKWDPIGISDTNWARDEYQSYLPKVFSMAMESQSTAQIAEYLTLVTTESMGLSEARGHDTAIAKLIMGVKESLGL</sequence>
<organism evidence="1 2">
    <name type="scientific">Vreelandella titanicae</name>
    <dbReference type="NCBI Taxonomy" id="664683"/>
    <lineage>
        <taxon>Bacteria</taxon>
        <taxon>Pseudomonadati</taxon>
        <taxon>Pseudomonadota</taxon>
        <taxon>Gammaproteobacteria</taxon>
        <taxon>Oceanospirillales</taxon>
        <taxon>Halomonadaceae</taxon>
        <taxon>Vreelandella</taxon>
    </lineage>
</organism>
<evidence type="ECO:0000313" key="1">
    <source>
        <dbReference type="EMBL" id="QKS23809.1"/>
    </source>
</evidence>
<dbReference type="AlphaFoldDB" id="A0AAP9SZP4"/>
<accession>A0AAP9SZP4</accession>
<dbReference type="EMBL" id="CP054580">
    <property type="protein sequence ID" value="QKS23809.1"/>
    <property type="molecule type" value="Genomic_DNA"/>
</dbReference>
<dbReference type="Proteomes" id="UP000509761">
    <property type="component" value="Chromosome"/>
</dbReference>
<gene>
    <name evidence="1" type="ORF">FX987_01576</name>
</gene>
<protein>
    <submittedName>
        <fullName evidence="1">Uncharacterized protein</fullName>
    </submittedName>
</protein>
<name>A0AAP9SZP4_9GAMM</name>
<reference evidence="1 2" key="1">
    <citation type="submission" date="2019-12" db="EMBL/GenBank/DDBJ databases">
        <title>Genome sequencing and assembly of endphytes of Porphyra tenera.</title>
        <authorList>
            <person name="Park J.M."/>
            <person name="Shin R."/>
            <person name="Jo S.H."/>
        </authorList>
    </citation>
    <scope>NUCLEOTIDE SEQUENCE [LARGE SCALE GENOMIC DNA]</scope>
    <source>
        <strain evidence="1 2">GPM3</strain>
    </source>
</reference>
<evidence type="ECO:0000313" key="2">
    <source>
        <dbReference type="Proteomes" id="UP000509761"/>
    </source>
</evidence>
<keyword evidence="2" id="KW-1185">Reference proteome</keyword>
<proteinExistence type="predicted"/>